<organism evidence="3 4">
    <name type="scientific">Tenggerimyces flavus</name>
    <dbReference type="NCBI Taxonomy" id="1708749"/>
    <lineage>
        <taxon>Bacteria</taxon>
        <taxon>Bacillati</taxon>
        <taxon>Actinomycetota</taxon>
        <taxon>Actinomycetes</taxon>
        <taxon>Propionibacteriales</taxon>
        <taxon>Nocardioidaceae</taxon>
        <taxon>Tenggerimyces</taxon>
    </lineage>
</organism>
<keyword evidence="4" id="KW-1185">Reference proteome</keyword>
<feature type="transmembrane region" description="Helical" evidence="1">
    <location>
        <begin position="115"/>
        <end position="135"/>
    </location>
</feature>
<feature type="domain" description="Outer membrane channel protein CpnT-like N-terminal" evidence="2">
    <location>
        <begin position="19"/>
        <end position="138"/>
    </location>
</feature>
<accession>A0ABV7Y925</accession>
<dbReference type="Pfam" id="PF25547">
    <property type="entry name" value="WXG100_2"/>
    <property type="match status" value="1"/>
</dbReference>
<protein>
    <recommendedName>
        <fullName evidence="2">Outer membrane channel protein CpnT-like N-terminal domain-containing protein</fullName>
    </recommendedName>
</protein>
<dbReference type="RefSeq" id="WP_205114185.1">
    <property type="nucleotide sequence ID" value="NZ_JAFBCM010000001.1"/>
</dbReference>
<feature type="transmembrane region" description="Helical" evidence="1">
    <location>
        <begin position="88"/>
        <end position="108"/>
    </location>
</feature>
<evidence type="ECO:0000259" key="2">
    <source>
        <dbReference type="Pfam" id="PF25547"/>
    </source>
</evidence>
<sequence length="165" mass="17800">MAQGITLPGPLITLLSDLGYLWPDADEVRLLELGQAWADVYSKLDGVVEQAQQAAQKVWTENEDDAIDAFKTSWEAKDDGVQTLTDNATGVMLVGAIILVCAIVVLMLKIWVIVQLVLLAIAIAQAIATAIPTFGASLLEIPVFKEIFGRIINLLISRSLTVLLG</sequence>
<evidence type="ECO:0000313" key="3">
    <source>
        <dbReference type="EMBL" id="MFC3761627.1"/>
    </source>
</evidence>
<name>A0ABV7Y925_9ACTN</name>
<gene>
    <name evidence="3" type="ORF">ACFOUW_12340</name>
</gene>
<dbReference type="InterPro" id="IPR057746">
    <property type="entry name" value="CpnT-like_N"/>
</dbReference>
<comment type="caution">
    <text evidence="3">The sequence shown here is derived from an EMBL/GenBank/DDBJ whole genome shotgun (WGS) entry which is preliminary data.</text>
</comment>
<keyword evidence="1" id="KW-1133">Transmembrane helix</keyword>
<evidence type="ECO:0000256" key="1">
    <source>
        <dbReference type="SAM" id="Phobius"/>
    </source>
</evidence>
<keyword evidence="1" id="KW-0812">Transmembrane</keyword>
<keyword evidence="1" id="KW-0472">Membrane</keyword>
<dbReference type="EMBL" id="JBHRZH010000009">
    <property type="protein sequence ID" value="MFC3761627.1"/>
    <property type="molecule type" value="Genomic_DNA"/>
</dbReference>
<evidence type="ECO:0000313" key="4">
    <source>
        <dbReference type="Proteomes" id="UP001595699"/>
    </source>
</evidence>
<proteinExistence type="predicted"/>
<dbReference type="Proteomes" id="UP001595699">
    <property type="component" value="Unassembled WGS sequence"/>
</dbReference>
<reference evidence="4" key="1">
    <citation type="journal article" date="2019" name="Int. J. Syst. Evol. Microbiol.">
        <title>The Global Catalogue of Microorganisms (GCM) 10K type strain sequencing project: providing services to taxonomists for standard genome sequencing and annotation.</title>
        <authorList>
            <consortium name="The Broad Institute Genomics Platform"/>
            <consortium name="The Broad Institute Genome Sequencing Center for Infectious Disease"/>
            <person name="Wu L."/>
            <person name="Ma J."/>
        </authorList>
    </citation>
    <scope>NUCLEOTIDE SEQUENCE [LARGE SCALE GENOMIC DNA]</scope>
    <source>
        <strain evidence="4">CGMCC 4.7241</strain>
    </source>
</reference>